<reference evidence="3 4" key="1">
    <citation type="submission" date="2020-12" db="EMBL/GenBank/DDBJ databases">
        <title>Bacterial novel species Adhaeribacter sp. BT258 isolated from soil.</title>
        <authorList>
            <person name="Jung H.-Y."/>
        </authorList>
    </citation>
    <scope>NUCLEOTIDE SEQUENCE [LARGE SCALE GENOMIC DNA]</scope>
    <source>
        <strain evidence="3 4">BT258</strain>
    </source>
</reference>
<keyword evidence="4" id="KW-1185">Reference proteome</keyword>
<feature type="domain" description="Methyltransferase type 11" evidence="2">
    <location>
        <begin position="395"/>
        <end position="450"/>
    </location>
</feature>
<dbReference type="SUPFAM" id="SSF53335">
    <property type="entry name" value="S-adenosyl-L-methionine-dependent methyltransferases"/>
    <property type="match status" value="1"/>
</dbReference>
<evidence type="ECO:0000259" key="1">
    <source>
        <dbReference type="Pfam" id="PF00535"/>
    </source>
</evidence>
<gene>
    <name evidence="3" type="ORF">I5M27_02855</name>
</gene>
<dbReference type="EMBL" id="JAEHFX010000001">
    <property type="protein sequence ID" value="MBK0401907.1"/>
    <property type="molecule type" value="Genomic_DNA"/>
</dbReference>
<dbReference type="InterPro" id="IPR029044">
    <property type="entry name" value="Nucleotide-diphossugar_trans"/>
</dbReference>
<dbReference type="PANTHER" id="PTHR22916:SF3">
    <property type="entry name" value="UDP-GLCNAC:BETAGAL BETA-1,3-N-ACETYLGLUCOSAMINYLTRANSFERASE-LIKE PROTEIN 1"/>
    <property type="match status" value="1"/>
</dbReference>
<evidence type="ECO:0000313" key="3">
    <source>
        <dbReference type="EMBL" id="MBK0401907.1"/>
    </source>
</evidence>
<dbReference type="Gene3D" id="3.40.50.150">
    <property type="entry name" value="Vaccinia Virus protein VP39"/>
    <property type="match status" value="1"/>
</dbReference>
<dbReference type="Proteomes" id="UP000644147">
    <property type="component" value="Unassembled WGS sequence"/>
</dbReference>
<evidence type="ECO:0000259" key="2">
    <source>
        <dbReference type="Pfam" id="PF08241"/>
    </source>
</evidence>
<dbReference type="CDD" id="cd02440">
    <property type="entry name" value="AdoMet_MTases"/>
    <property type="match status" value="1"/>
</dbReference>
<dbReference type="PANTHER" id="PTHR22916">
    <property type="entry name" value="GLYCOSYLTRANSFERASE"/>
    <property type="match status" value="1"/>
</dbReference>
<protein>
    <submittedName>
        <fullName evidence="3">Glycosyltransferase</fullName>
    </submittedName>
</protein>
<organism evidence="3 4">
    <name type="scientific">Adhaeribacter terrigena</name>
    <dbReference type="NCBI Taxonomy" id="2793070"/>
    <lineage>
        <taxon>Bacteria</taxon>
        <taxon>Pseudomonadati</taxon>
        <taxon>Bacteroidota</taxon>
        <taxon>Cytophagia</taxon>
        <taxon>Cytophagales</taxon>
        <taxon>Hymenobacteraceae</taxon>
        <taxon>Adhaeribacter</taxon>
    </lineage>
</organism>
<proteinExistence type="predicted"/>
<dbReference type="InterPro" id="IPR013216">
    <property type="entry name" value="Methyltransf_11"/>
</dbReference>
<dbReference type="Gene3D" id="3.90.550.10">
    <property type="entry name" value="Spore Coat Polysaccharide Biosynthesis Protein SpsA, Chain A"/>
    <property type="match status" value="1"/>
</dbReference>
<dbReference type="Pfam" id="PF00535">
    <property type="entry name" value="Glycos_transf_2"/>
    <property type="match status" value="1"/>
</dbReference>
<dbReference type="SUPFAM" id="SSF53448">
    <property type="entry name" value="Nucleotide-diphospho-sugar transferases"/>
    <property type="match status" value="1"/>
</dbReference>
<dbReference type="RefSeq" id="WP_200504508.1">
    <property type="nucleotide sequence ID" value="NZ_JAEHFX010000001.1"/>
</dbReference>
<dbReference type="InterPro" id="IPR001173">
    <property type="entry name" value="Glyco_trans_2-like"/>
</dbReference>
<comment type="caution">
    <text evidence="3">The sequence shown here is derived from an EMBL/GenBank/DDBJ whole genome shotgun (WGS) entry which is preliminary data.</text>
</comment>
<dbReference type="InterPro" id="IPR029063">
    <property type="entry name" value="SAM-dependent_MTases_sf"/>
</dbReference>
<accession>A0ABS1BXN1</accession>
<evidence type="ECO:0000313" key="4">
    <source>
        <dbReference type="Proteomes" id="UP000644147"/>
    </source>
</evidence>
<feature type="domain" description="Glycosyltransferase 2-like" evidence="1">
    <location>
        <begin position="12"/>
        <end position="121"/>
    </location>
</feature>
<name>A0ABS1BXN1_9BACT</name>
<dbReference type="Pfam" id="PF08241">
    <property type="entry name" value="Methyltransf_11"/>
    <property type="match status" value="1"/>
</dbReference>
<sequence length="538" mass="61002">METARHGSPLVSVIIPCYNHGAFLPDALESVRRQDYPNLEIIVVDDGSTDNTRTVAENSPKVQYIYQTNKGLSAARNAGIRHSKGQYLLFLDADDWLLPGAIKTNANYLQQYTDLAFVSGAHEKVYVANGRILDEKTTVSASHYEHLLQGNYIGMHATVLYDRRIFDQFLFDESLPNCEDYDLYLKIARHHPVLHHTEKIAAYRLHNSNMSGNIPGMLQGVLKILDRQKPHLKTDTEKNALKKGRRNWKNYYCQALLEQLKTGTNKSKAATTIIWHRPELLFKHLVTRRKTMLKTFVKRNAPDFSLRWLHKMGLSKNHVPAVGQVAFGDFSRTTPFSKCFGYDRGGPVDRYYIENFLALESENIKGRTLEIGDNAYTMAFGKTRVTKSEILHVNDKNPQATIIGDISHAPQIADNSFDCIILTQTLHLIYDFDAAMQTCHRILKPGGTLLLTVPGITPIDQGEWKETWYWSFTDKAVQKLTTKTFPEGKAKISSFGNVFAATAFLYGMGLPEVPRHKLDHHDPHYQVIITLKAQKALS</sequence>